<evidence type="ECO:0000256" key="1">
    <source>
        <dbReference type="ARBA" id="ARBA00004651"/>
    </source>
</evidence>
<comment type="subcellular location">
    <subcellularLocation>
        <location evidence="1">Cell membrane</location>
        <topology evidence="1">Multi-pass membrane protein</topology>
    </subcellularLocation>
</comment>
<evidence type="ECO:0000256" key="5">
    <source>
        <dbReference type="ARBA" id="ARBA00022989"/>
    </source>
</evidence>
<feature type="transmembrane region" description="Helical" evidence="7">
    <location>
        <begin position="34"/>
        <end position="53"/>
    </location>
</feature>
<dbReference type="EC" id="1.6.5.11" evidence="8"/>
<evidence type="ECO:0000313" key="8">
    <source>
        <dbReference type="EMBL" id="QTR47834.1"/>
    </source>
</evidence>
<evidence type="ECO:0000256" key="7">
    <source>
        <dbReference type="SAM" id="Phobius"/>
    </source>
</evidence>
<dbReference type="Proteomes" id="UP000672039">
    <property type="component" value="Chromosome"/>
</dbReference>
<dbReference type="RefSeq" id="WP_210224071.1">
    <property type="nucleotide sequence ID" value="NZ_CP072801.1"/>
</dbReference>
<keyword evidence="5 7" id="KW-1133">Transmembrane helix</keyword>
<dbReference type="EMBL" id="CP072801">
    <property type="protein sequence ID" value="QTR47834.1"/>
    <property type="molecule type" value="Genomic_DNA"/>
</dbReference>
<organism evidence="8 9">
    <name type="scientific">Thiothrix litoralis</name>
    <dbReference type="NCBI Taxonomy" id="2891210"/>
    <lineage>
        <taxon>Bacteria</taxon>
        <taxon>Pseudomonadati</taxon>
        <taxon>Pseudomonadota</taxon>
        <taxon>Gammaproteobacteria</taxon>
        <taxon>Thiotrichales</taxon>
        <taxon>Thiotrichaceae</taxon>
        <taxon>Thiothrix</taxon>
    </lineage>
</organism>
<comment type="similarity">
    <text evidence="2">Belongs to the CPA3 antiporters (TC 2.A.63) subunit C family.</text>
</comment>
<keyword evidence="8" id="KW-0560">Oxidoreductase</keyword>
<evidence type="ECO:0000256" key="3">
    <source>
        <dbReference type="ARBA" id="ARBA00022475"/>
    </source>
</evidence>
<evidence type="ECO:0000256" key="4">
    <source>
        <dbReference type="ARBA" id="ARBA00022692"/>
    </source>
</evidence>
<dbReference type="PANTHER" id="PTHR34583:SF2">
    <property type="entry name" value="ANTIPORTER SUBUNIT MNHC2-RELATED"/>
    <property type="match status" value="1"/>
</dbReference>
<keyword evidence="3" id="KW-1003">Cell membrane</keyword>
<dbReference type="Gene3D" id="1.10.287.3510">
    <property type="match status" value="1"/>
</dbReference>
<name>A0ABX7X1X3_9GAMM</name>
<evidence type="ECO:0000256" key="2">
    <source>
        <dbReference type="ARBA" id="ARBA00010388"/>
    </source>
</evidence>
<accession>A0ABX7X1X3</accession>
<dbReference type="GO" id="GO:0016491">
    <property type="term" value="F:oxidoreductase activity"/>
    <property type="evidence" value="ECO:0007669"/>
    <property type="project" value="UniProtKB-KW"/>
</dbReference>
<keyword evidence="9" id="KW-1185">Reference proteome</keyword>
<evidence type="ECO:0000256" key="6">
    <source>
        <dbReference type="ARBA" id="ARBA00023136"/>
    </source>
</evidence>
<sequence length="95" mass="10152">MTLSSHELYVFAGVCLLAVGLWGAWLHAEPLRKVISVNVMGAGVFLLLITLAYRGENVSPDPLLHALVLTGIVVAISATALAVALIRRLEDTDDE</sequence>
<feature type="transmembrane region" description="Helical" evidence="7">
    <location>
        <begin position="6"/>
        <end position="27"/>
    </location>
</feature>
<reference evidence="8 9" key="1">
    <citation type="submission" date="2021-04" db="EMBL/GenBank/DDBJ databases">
        <title>Genomics, taxonomy and metabolism of representatives of sulfur bacteria of the genus Thiothrix: Thiothrix fructosivorans QT, Thiothrix unzii A1T and three new species, Thiothrix subterranea sp. nov., Thiothrix litoralis sp. nov. and 'Candidatus Thiothrix anitrata' sp. nov.</title>
        <authorList>
            <person name="Ravin N.V."/>
            <person name="Smolyakov D."/>
            <person name="Rudenko T.S."/>
            <person name="Mardanov A.V."/>
            <person name="Beletsky A.V."/>
            <person name="Markov N.D."/>
            <person name="Fomenkov A.I."/>
            <person name="Roberts R.J."/>
            <person name="Karnachuk O.V."/>
            <person name="Novikov A."/>
            <person name="Grabovich M.Y."/>
        </authorList>
    </citation>
    <scope>NUCLEOTIDE SEQUENCE [LARGE SCALE GENOMIC DNA]</scope>
    <source>
        <strain evidence="8 9">AS</strain>
    </source>
</reference>
<dbReference type="InterPro" id="IPR050601">
    <property type="entry name" value="CPA3_antiporter_subunitC"/>
</dbReference>
<evidence type="ECO:0000313" key="9">
    <source>
        <dbReference type="Proteomes" id="UP000672039"/>
    </source>
</evidence>
<gene>
    <name evidence="8" type="ORF">J9253_07925</name>
</gene>
<dbReference type="PANTHER" id="PTHR34583">
    <property type="entry name" value="ANTIPORTER SUBUNIT MNHC2-RELATED"/>
    <property type="match status" value="1"/>
</dbReference>
<protein>
    <submittedName>
        <fullName evidence="8">NADH-quinone oxidoreductase subunit K</fullName>
        <ecNumber evidence="8">1.6.5.11</ecNumber>
    </submittedName>
</protein>
<feature type="transmembrane region" description="Helical" evidence="7">
    <location>
        <begin position="65"/>
        <end position="86"/>
    </location>
</feature>
<dbReference type="Pfam" id="PF00420">
    <property type="entry name" value="Oxidored_q2"/>
    <property type="match status" value="1"/>
</dbReference>
<keyword evidence="6 7" id="KW-0472">Membrane</keyword>
<keyword evidence="4 7" id="KW-0812">Transmembrane</keyword>
<dbReference type="InterPro" id="IPR039428">
    <property type="entry name" value="NUOK/Mnh_C1-like"/>
</dbReference>
<proteinExistence type="inferred from homology"/>